<sequence>MLFDSQALRIEDSKGKLLSELFTLPPELVQKLQDSIALIQAALPGEWVDDDSRRKSYSFLSCHYSWYARYGEKGHNAPKDASHLNNVEKDQEGRTNFTQRLPHESKEMLENLKGYSLLAEAYSDIFEYIRVLEKRHPDTFGELRIFADILPMNAASPAYPFTGFVLNLRVSTWGHRDHGDKRICIVIPLGDYSNGELCLYEVGLMFDLKMGDVLLFPSCDITHFNMHFSGKRGTIVLHSDRQGDQWSLDFRGWGAYINHVRALS</sequence>
<dbReference type="AlphaFoldDB" id="A0AAD6S852"/>
<comment type="caution">
    <text evidence="1">The sequence shown here is derived from an EMBL/GenBank/DDBJ whole genome shotgun (WGS) entry which is preliminary data.</text>
</comment>
<dbReference type="EMBL" id="JARJCM010000206">
    <property type="protein sequence ID" value="KAJ7022634.1"/>
    <property type="molecule type" value="Genomic_DNA"/>
</dbReference>
<dbReference type="Gene3D" id="3.60.130.30">
    <property type="match status" value="1"/>
</dbReference>
<dbReference type="Proteomes" id="UP001218188">
    <property type="component" value="Unassembled WGS sequence"/>
</dbReference>
<organism evidence="1 3">
    <name type="scientific">Mycena alexandri</name>
    <dbReference type="NCBI Taxonomy" id="1745969"/>
    <lineage>
        <taxon>Eukaryota</taxon>
        <taxon>Fungi</taxon>
        <taxon>Dikarya</taxon>
        <taxon>Basidiomycota</taxon>
        <taxon>Agaricomycotina</taxon>
        <taxon>Agaricomycetes</taxon>
        <taxon>Agaricomycetidae</taxon>
        <taxon>Agaricales</taxon>
        <taxon>Marasmiineae</taxon>
        <taxon>Mycenaceae</taxon>
        <taxon>Mycena</taxon>
    </lineage>
</organism>
<dbReference type="EMBL" id="JARJCM010000044">
    <property type="protein sequence ID" value="KAJ7036234.1"/>
    <property type="molecule type" value="Genomic_DNA"/>
</dbReference>
<evidence type="ECO:0000313" key="2">
    <source>
        <dbReference type="EMBL" id="KAJ7036234.1"/>
    </source>
</evidence>
<keyword evidence="3" id="KW-1185">Reference proteome</keyword>
<evidence type="ECO:0000313" key="3">
    <source>
        <dbReference type="Proteomes" id="UP001218188"/>
    </source>
</evidence>
<proteinExistence type="predicted"/>
<protein>
    <submittedName>
        <fullName evidence="1">Uncharacterized protein</fullName>
    </submittedName>
</protein>
<name>A0AAD6S852_9AGAR</name>
<accession>A0AAD6S852</accession>
<gene>
    <name evidence="2" type="ORF">C8F04DRAFT_954066</name>
    <name evidence="1" type="ORF">C8F04DRAFT_971324</name>
</gene>
<evidence type="ECO:0000313" key="1">
    <source>
        <dbReference type="EMBL" id="KAJ7022634.1"/>
    </source>
</evidence>
<reference evidence="1" key="1">
    <citation type="submission" date="2023-03" db="EMBL/GenBank/DDBJ databases">
        <title>Massive genome expansion in bonnet fungi (Mycena s.s.) driven by repeated elements and novel gene families across ecological guilds.</title>
        <authorList>
            <consortium name="Lawrence Berkeley National Laboratory"/>
            <person name="Harder C.B."/>
            <person name="Miyauchi S."/>
            <person name="Viragh M."/>
            <person name="Kuo A."/>
            <person name="Thoen E."/>
            <person name="Andreopoulos B."/>
            <person name="Lu D."/>
            <person name="Skrede I."/>
            <person name="Drula E."/>
            <person name="Henrissat B."/>
            <person name="Morin E."/>
            <person name="Kohler A."/>
            <person name="Barry K."/>
            <person name="LaButti K."/>
            <person name="Morin E."/>
            <person name="Salamov A."/>
            <person name="Lipzen A."/>
            <person name="Mereny Z."/>
            <person name="Hegedus B."/>
            <person name="Baldrian P."/>
            <person name="Stursova M."/>
            <person name="Weitz H."/>
            <person name="Taylor A."/>
            <person name="Grigoriev I.V."/>
            <person name="Nagy L.G."/>
            <person name="Martin F."/>
            <person name="Kauserud H."/>
        </authorList>
    </citation>
    <scope>NUCLEOTIDE SEQUENCE</scope>
    <source>
        <strain evidence="1">CBHHK200</strain>
    </source>
</reference>